<dbReference type="Proteomes" id="UP001205046">
    <property type="component" value="Unassembled WGS sequence"/>
</dbReference>
<reference evidence="1 2" key="1">
    <citation type="submission" date="2022-04" db="EMBL/GenBank/DDBJ databases">
        <title>Human microbiome associated bacterial genomes.</title>
        <authorList>
            <person name="Sandstrom S."/>
            <person name="Salamzade R."/>
            <person name="Kalan L.R."/>
        </authorList>
    </citation>
    <scope>NUCLEOTIDE SEQUENCE [LARGE SCALE GENOMIC DNA]</scope>
    <source>
        <strain evidence="2">p3-SID767</strain>
    </source>
</reference>
<name>A0ABT2HR60_9MICC</name>
<dbReference type="EMBL" id="JALXMO010000017">
    <property type="protein sequence ID" value="MCT1607169.1"/>
    <property type="molecule type" value="Genomic_DNA"/>
</dbReference>
<sequence>MIEELARQLDRHLDSWGIGLEGSRPLGLYEEHEFGTVELRRGKQRQFMTAVYLPEMTLSALSSSVPPVVRQQMPLIALGPRITARAAEAMRAQGINYVDESGNAYIRFGDVLIDIRGRTASHRSSAKIARGPRKTLFTPRRAQVIFGLLSWPELLERSMQEIAHYSRSSVGQVHDTIQLLIERGFMVSSRDRALLRKEELIDLWVAEYPSGLGSYTAERRFRGDAQHLTVADSAVVYLSGEAALPGIRHQTLTLYTPRFDAQLVGANRWRRAEEDANIFVRPQFWLSPDSSEEEEGSLRGALNAPELLIYADLMASDDPRQIEMAKDMKYAAASQTRP</sequence>
<comment type="caution">
    <text evidence="1">The sequence shown here is derived from an EMBL/GenBank/DDBJ whole genome shotgun (WGS) entry which is preliminary data.</text>
</comment>
<protein>
    <submittedName>
        <fullName evidence="1">Type IV toxin-antitoxin system AbiEi family antitoxin</fullName>
    </submittedName>
</protein>
<evidence type="ECO:0000313" key="2">
    <source>
        <dbReference type="Proteomes" id="UP001205046"/>
    </source>
</evidence>
<dbReference type="Pfam" id="PF09952">
    <property type="entry name" value="AbiEi_2"/>
    <property type="match status" value="1"/>
</dbReference>
<evidence type="ECO:0000313" key="1">
    <source>
        <dbReference type="EMBL" id="MCT1607169.1"/>
    </source>
</evidence>
<gene>
    <name evidence="1" type="ORF">M3B43_07480</name>
</gene>
<dbReference type="InterPro" id="IPR019238">
    <property type="entry name" value="AbiEi_2"/>
</dbReference>
<proteinExistence type="predicted"/>
<dbReference type="RefSeq" id="WP_260073175.1">
    <property type="nucleotide sequence ID" value="NZ_JALXMO010000017.1"/>
</dbReference>
<organism evidence="1 2">
    <name type="scientific">Nesterenkonia massiliensis</name>
    <dbReference type="NCBI Taxonomy" id="1232429"/>
    <lineage>
        <taxon>Bacteria</taxon>
        <taxon>Bacillati</taxon>
        <taxon>Actinomycetota</taxon>
        <taxon>Actinomycetes</taxon>
        <taxon>Micrococcales</taxon>
        <taxon>Micrococcaceae</taxon>
        <taxon>Nesterenkonia</taxon>
    </lineage>
</organism>
<keyword evidence="2" id="KW-1185">Reference proteome</keyword>
<accession>A0ABT2HR60</accession>